<organism evidence="1 2">
    <name type="scientific">Somion occarium</name>
    <dbReference type="NCBI Taxonomy" id="3059160"/>
    <lineage>
        <taxon>Eukaryota</taxon>
        <taxon>Fungi</taxon>
        <taxon>Dikarya</taxon>
        <taxon>Basidiomycota</taxon>
        <taxon>Agaricomycotina</taxon>
        <taxon>Agaricomycetes</taxon>
        <taxon>Polyporales</taxon>
        <taxon>Cerrenaceae</taxon>
        <taxon>Somion</taxon>
    </lineage>
</organism>
<evidence type="ECO:0000313" key="1">
    <source>
        <dbReference type="EMBL" id="CAL1713676.1"/>
    </source>
</evidence>
<dbReference type="EMBL" id="OZ037950">
    <property type="protein sequence ID" value="CAL1713676.1"/>
    <property type="molecule type" value="Genomic_DNA"/>
</dbReference>
<proteinExistence type="predicted"/>
<keyword evidence="2" id="KW-1185">Reference proteome</keyword>
<reference evidence="2" key="1">
    <citation type="submission" date="2024-04" db="EMBL/GenBank/DDBJ databases">
        <authorList>
            <person name="Shaw F."/>
            <person name="Minotto A."/>
        </authorList>
    </citation>
    <scope>NUCLEOTIDE SEQUENCE [LARGE SCALE GENOMIC DNA]</scope>
</reference>
<evidence type="ECO:0000313" key="2">
    <source>
        <dbReference type="Proteomes" id="UP001497453"/>
    </source>
</evidence>
<protein>
    <submittedName>
        <fullName evidence="1">Uncharacterized protein</fullName>
    </submittedName>
</protein>
<sequence length="175" mass="19964">MIDQSVLTLVLQEVPQIMKLDVMVTESLSTKLATVQQISVPQKRRYQCFVPSKHSASRSRKQKHCFDPNNGSLSSMRPSTLLYVKCQNAYETTPFLSSLDLRAFDTRDDSDTGYPENYKAVDLNHLQWLHIDGSQYYSCFLRNLEVAPGASVFLDMSTNYMFDFGHINTMIYGAI</sequence>
<accession>A0ABP1E0S5</accession>
<name>A0ABP1E0S5_9APHY</name>
<dbReference type="Proteomes" id="UP001497453">
    <property type="component" value="Chromosome 7"/>
</dbReference>
<gene>
    <name evidence="1" type="ORF">GFSPODELE1_LOCUS9416</name>
</gene>